<protein>
    <submittedName>
        <fullName evidence="1">Uncharacterized protein</fullName>
    </submittedName>
</protein>
<name>A0A5M3VNL1_9ACTN</name>
<dbReference type="RefSeq" id="WP_155334556.1">
    <property type="nucleotide sequence ID" value="NZ_BAAABN010000006.1"/>
</dbReference>
<dbReference type="AlphaFoldDB" id="A0A5M3VNL1"/>
<dbReference type="Proteomes" id="UP000334990">
    <property type="component" value="Unassembled WGS sequence"/>
</dbReference>
<reference evidence="1 2" key="1">
    <citation type="submission" date="2019-10" db="EMBL/GenBank/DDBJ databases">
        <title>Whole genome shotgun sequence of Acrocarpospora corrugata NBRC 13972.</title>
        <authorList>
            <person name="Ichikawa N."/>
            <person name="Kimura A."/>
            <person name="Kitahashi Y."/>
            <person name="Komaki H."/>
            <person name="Oguchi A."/>
        </authorList>
    </citation>
    <scope>NUCLEOTIDE SEQUENCE [LARGE SCALE GENOMIC DNA]</scope>
    <source>
        <strain evidence="1 2">NBRC 13972</strain>
    </source>
</reference>
<proteinExistence type="predicted"/>
<keyword evidence="2" id="KW-1185">Reference proteome</keyword>
<accession>A0A5M3VNL1</accession>
<organism evidence="1 2">
    <name type="scientific">Acrocarpospora corrugata</name>
    <dbReference type="NCBI Taxonomy" id="35763"/>
    <lineage>
        <taxon>Bacteria</taxon>
        <taxon>Bacillati</taxon>
        <taxon>Actinomycetota</taxon>
        <taxon>Actinomycetes</taxon>
        <taxon>Streptosporangiales</taxon>
        <taxon>Streptosporangiaceae</taxon>
        <taxon>Acrocarpospora</taxon>
    </lineage>
</organism>
<evidence type="ECO:0000313" key="1">
    <source>
        <dbReference type="EMBL" id="GER98103.1"/>
    </source>
</evidence>
<dbReference type="EMBL" id="BLAD01000035">
    <property type="protein sequence ID" value="GER98103.1"/>
    <property type="molecule type" value="Genomic_DNA"/>
</dbReference>
<gene>
    <name evidence="1" type="ORF">Acor_01650</name>
</gene>
<comment type="caution">
    <text evidence="1">The sequence shown here is derived from an EMBL/GenBank/DDBJ whole genome shotgun (WGS) entry which is preliminary data.</text>
</comment>
<evidence type="ECO:0000313" key="2">
    <source>
        <dbReference type="Proteomes" id="UP000334990"/>
    </source>
</evidence>
<sequence length="152" mass="16964">MTDEKGETMFEVAMRAMADGSLDDVPDDRPYVRGVIVRWLPEFDLVLRRIEAAASAEGPGTFVSLASYIRVVAEDLFQAIEDDDIRRIEIISSLLLELLSSSISFVTEVVEEGVLEGLAHYYSDISDMLPLGLRREVESRLVRFGGPEPRVS</sequence>
<dbReference type="OrthoDB" id="9892396at2"/>